<keyword evidence="3" id="KW-1133">Transmembrane helix</keyword>
<accession>A0A4Y7L3P8</accession>
<keyword evidence="2" id="KW-0175">Coiled coil</keyword>
<dbReference type="Pfam" id="PF13962">
    <property type="entry name" value="PGG"/>
    <property type="match status" value="1"/>
</dbReference>
<dbReference type="InterPro" id="IPR026961">
    <property type="entry name" value="PGG_dom"/>
</dbReference>
<reference evidence="5 6" key="1">
    <citation type="journal article" date="2018" name="Science">
        <title>The opium poppy genome and morphinan production.</title>
        <authorList>
            <person name="Guo L."/>
            <person name="Winzer T."/>
            <person name="Yang X."/>
            <person name="Li Y."/>
            <person name="Ning Z."/>
            <person name="He Z."/>
            <person name="Teodor R."/>
            <person name="Lu Y."/>
            <person name="Bowser T.A."/>
            <person name="Graham I.A."/>
            <person name="Ye K."/>
        </authorList>
    </citation>
    <scope>NUCLEOTIDE SEQUENCE [LARGE SCALE GENOMIC DNA]</scope>
    <source>
        <strain evidence="6">cv. HN1</strain>
        <tissue evidence="5">Leaves</tissue>
    </source>
</reference>
<dbReference type="EMBL" id="CM010724">
    <property type="protein sequence ID" value="RZC80174.1"/>
    <property type="molecule type" value="Genomic_DNA"/>
</dbReference>
<evidence type="ECO:0000256" key="1">
    <source>
        <dbReference type="PROSITE-ProRule" id="PRU00023"/>
    </source>
</evidence>
<sequence>MGGRGKTPGENYDVADLERCMVEELLKRCNDRGNTPLHEAAHNGSTEAADIIIQNLLVVKDETYSYRVDLTNYVAGFFKKDPRVKPSPNGYLDVKPYNRAENEAERLSRKIIQKEREQKRADDEKNVRWWWPRAAALGGAITVAGGNKDDGTAALLEQTTFKLYVGCAVVAFLSSSLALILMMVSTKLSSEEYLIVSTVDPVIGLLVVAFFSIMGMFINGLNSSSHR</sequence>
<feature type="repeat" description="ANK" evidence="1">
    <location>
        <begin position="32"/>
        <end position="57"/>
    </location>
</feature>
<dbReference type="PROSITE" id="PS50088">
    <property type="entry name" value="ANK_REPEAT"/>
    <property type="match status" value="1"/>
</dbReference>
<dbReference type="Proteomes" id="UP000316621">
    <property type="component" value="Chromosome 10"/>
</dbReference>
<protein>
    <recommendedName>
        <fullName evidence="4">PGG domain-containing protein</fullName>
    </recommendedName>
</protein>
<dbReference type="InterPro" id="IPR036770">
    <property type="entry name" value="Ankyrin_rpt-contain_sf"/>
</dbReference>
<dbReference type="AlphaFoldDB" id="A0A4Y7L3P8"/>
<evidence type="ECO:0000313" key="5">
    <source>
        <dbReference type="EMBL" id="RZC80174.1"/>
    </source>
</evidence>
<dbReference type="InterPro" id="IPR002110">
    <property type="entry name" value="Ankyrin_rpt"/>
</dbReference>
<evidence type="ECO:0000313" key="6">
    <source>
        <dbReference type="Proteomes" id="UP000316621"/>
    </source>
</evidence>
<proteinExistence type="predicted"/>
<keyword evidence="1" id="KW-0040">ANK repeat</keyword>
<keyword evidence="3" id="KW-0472">Membrane</keyword>
<dbReference type="Gramene" id="RZC80174">
    <property type="protein sequence ID" value="RZC80174"/>
    <property type="gene ID" value="C5167_042749"/>
</dbReference>
<organism evidence="5 6">
    <name type="scientific">Papaver somniferum</name>
    <name type="common">Opium poppy</name>
    <dbReference type="NCBI Taxonomy" id="3469"/>
    <lineage>
        <taxon>Eukaryota</taxon>
        <taxon>Viridiplantae</taxon>
        <taxon>Streptophyta</taxon>
        <taxon>Embryophyta</taxon>
        <taxon>Tracheophyta</taxon>
        <taxon>Spermatophyta</taxon>
        <taxon>Magnoliopsida</taxon>
        <taxon>Ranunculales</taxon>
        <taxon>Papaveraceae</taxon>
        <taxon>Papaveroideae</taxon>
        <taxon>Papaver</taxon>
    </lineage>
</organism>
<gene>
    <name evidence="5" type="ORF">C5167_042749</name>
</gene>
<name>A0A4Y7L3P8_PAPSO</name>
<dbReference type="Gene3D" id="1.25.40.20">
    <property type="entry name" value="Ankyrin repeat-containing domain"/>
    <property type="match status" value="1"/>
</dbReference>
<evidence type="ECO:0000256" key="3">
    <source>
        <dbReference type="SAM" id="Phobius"/>
    </source>
</evidence>
<dbReference type="Pfam" id="PF00023">
    <property type="entry name" value="Ank"/>
    <property type="match status" value="1"/>
</dbReference>
<dbReference type="PROSITE" id="PS50297">
    <property type="entry name" value="ANK_REP_REGION"/>
    <property type="match status" value="1"/>
</dbReference>
<feature type="domain" description="PGG" evidence="4">
    <location>
        <begin position="140"/>
        <end position="221"/>
    </location>
</feature>
<keyword evidence="6" id="KW-1185">Reference proteome</keyword>
<feature type="transmembrane region" description="Helical" evidence="3">
    <location>
        <begin position="202"/>
        <end position="221"/>
    </location>
</feature>
<evidence type="ECO:0000259" key="4">
    <source>
        <dbReference type="Pfam" id="PF13962"/>
    </source>
</evidence>
<evidence type="ECO:0000256" key="2">
    <source>
        <dbReference type="SAM" id="Coils"/>
    </source>
</evidence>
<feature type="coiled-coil region" evidence="2">
    <location>
        <begin position="97"/>
        <end position="124"/>
    </location>
</feature>
<feature type="transmembrane region" description="Helical" evidence="3">
    <location>
        <begin position="163"/>
        <end position="182"/>
    </location>
</feature>
<keyword evidence="3" id="KW-0812">Transmembrane</keyword>